<gene>
    <name evidence="1" type="ORF">BST63_10610</name>
</gene>
<name>A0ABX3X6A5_9BRAD</name>
<accession>A0ABX3X6A5</accession>
<evidence type="ECO:0000313" key="1">
    <source>
        <dbReference type="EMBL" id="OSJ31089.1"/>
    </source>
</evidence>
<evidence type="ECO:0000313" key="2">
    <source>
        <dbReference type="Proteomes" id="UP000193884"/>
    </source>
</evidence>
<keyword evidence="2" id="KW-1185">Reference proteome</keyword>
<dbReference type="Proteomes" id="UP000193884">
    <property type="component" value="Unassembled WGS sequence"/>
</dbReference>
<proteinExistence type="predicted"/>
<organism evidence="1 2">
    <name type="scientific">Bradyrhizobium canariense</name>
    <dbReference type="NCBI Taxonomy" id="255045"/>
    <lineage>
        <taxon>Bacteria</taxon>
        <taxon>Pseudomonadati</taxon>
        <taxon>Pseudomonadota</taxon>
        <taxon>Alphaproteobacteria</taxon>
        <taxon>Hyphomicrobiales</taxon>
        <taxon>Nitrobacteraceae</taxon>
        <taxon>Bradyrhizobium</taxon>
    </lineage>
</organism>
<protein>
    <submittedName>
        <fullName evidence="1">Uncharacterized protein</fullName>
    </submittedName>
</protein>
<comment type="caution">
    <text evidence="1">The sequence shown here is derived from an EMBL/GenBank/DDBJ whole genome shotgun (WGS) entry which is preliminary data.</text>
</comment>
<dbReference type="EMBL" id="NAFK01000150">
    <property type="protein sequence ID" value="OSJ31089.1"/>
    <property type="molecule type" value="Genomic_DNA"/>
</dbReference>
<reference evidence="1 2" key="1">
    <citation type="submission" date="2017-03" db="EMBL/GenBank/DDBJ databases">
        <title>Whole genome sequences of fourteen strains of Bradyrhizobium canariense and one strain of Bradyrhizobium japonicum isolated from Lupinus (Papilionoideae: Genisteae) species in Algeria.</title>
        <authorList>
            <person name="Crovadore J."/>
            <person name="Chekireb D."/>
            <person name="Brachmann A."/>
            <person name="Chablais R."/>
            <person name="Cochard B."/>
            <person name="Lefort F."/>
        </authorList>
    </citation>
    <scope>NUCLEOTIDE SEQUENCE [LARGE SCALE GENOMIC DNA]</scope>
    <source>
        <strain evidence="1 2">UBMAN05</strain>
    </source>
</reference>
<dbReference type="RefSeq" id="WP_085384071.1">
    <property type="nucleotide sequence ID" value="NZ_NAFJ01000134.1"/>
</dbReference>
<sequence length="87" mass="9722">MPRTKRHTPTHADGRQMKITFGEMREMGLRGVLVYCHCGHHVALAADRWPDSMRLSDLEPRFVCQGCGSRGADVRPDFAPPKMGTSV</sequence>